<dbReference type="Gene3D" id="3.40.50.720">
    <property type="entry name" value="NAD(P)-binding Rossmann-like Domain"/>
    <property type="match status" value="1"/>
</dbReference>
<dbReference type="STRING" id="520767.ATZ99_10650"/>
<protein>
    <recommendedName>
        <fullName evidence="3">FdrA domain protein</fullName>
    </recommendedName>
</protein>
<sequence>MSRINELFKKELKVVNIGITGFRDDLKSLKVPVIHVEFRPPAGGNTKLLSILKKLK</sequence>
<dbReference type="OrthoDB" id="48287at2"/>
<proteinExistence type="predicted"/>
<name>A0A162MNW1_9FIRM</name>
<gene>
    <name evidence="1" type="ORF">ATZ99_10650</name>
</gene>
<accession>A0A162MNW1</accession>
<organism evidence="1 2">
    <name type="scientific">Thermovenabulum gondwanense</name>
    <dbReference type="NCBI Taxonomy" id="520767"/>
    <lineage>
        <taxon>Bacteria</taxon>
        <taxon>Bacillati</taxon>
        <taxon>Bacillota</taxon>
        <taxon>Clostridia</taxon>
        <taxon>Thermosediminibacterales</taxon>
        <taxon>Thermosediminibacteraceae</taxon>
        <taxon>Thermovenabulum</taxon>
    </lineage>
</organism>
<dbReference type="EMBL" id="LOHZ01000025">
    <property type="protein sequence ID" value="KYO66820.1"/>
    <property type="molecule type" value="Genomic_DNA"/>
</dbReference>
<dbReference type="Proteomes" id="UP000075737">
    <property type="component" value="Unassembled WGS sequence"/>
</dbReference>
<dbReference type="AlphaFoldDB" id="A0A162MNW1"/>
<comment type="caution">
    <text evidence="1">The sequence shown here is derived from an EMBL/GenBank/DDBJ whole genome shotgun (WGS) entry which is preliminary data.</text>
</comment>
<reference evidence="1 2" key="1">
    <citation type="submission" date="2015-12" db="EMBL/GenBank/DDBJ databases">
        <title>Draft genome of Thermovenabulum gondwanense isolated from a red thermophilic microbial mat colonisisng an outflow channel of a bore well.</title>
        <authorList>
            <person name="Patel B.K."/>
        </authorList>
    </citation>
    <scope>NUCLEOTIDE SEQUENCE [LARGE SCALE GENOMIC DNA]</scope>
    <source>
        <strain evidence="1 2">R270</strain>
    </source>
</reference>
<evidence type="ECO:0000313" key="2">
    <source>
        <dbReference type="Proteomes" id="UP000075737"/>
    </source>
</evidence>
<evidence type="ECO:0000313" key="1">
    <source>
        <dbReference type="EMBL" id="KYO66820.1"/>
    </source>
</evidence>
<keyword evidence="2" id="KW-1185">Reference proteome</keyword>
<evidence type="ECO:0008006" key="3">
    <source>
        <dbReference type="Google" id="ProtNLM"/>
    </source>
</evidence>